<proteinExistence type="predicted"/>
<dbReference type="EMBL" id="GBRH01265344">
    <property type="protein sequence ID" value="JAD32551.1"/>
    <property type="molecule type" value="Transcribed_RNA"/>
</dbReference>
<name>A0A0A8Z168_ARUDO</name>
<evidence type="ECO:0000313" key="1">
    <source>
        <dbReference type="EMBL" id="JAD32551.1"/>
    </source>
</evidence>
<reference evidence="1" key="2">
    <citation type="journal article" date="2015" name="Data Brief">
        <title>Shoot transcriptome of the giant reed, Arundo donax.</title>
        <authorList>
            <person name="Barrero R.A."/>
            <person name="Guerrero F.D."/>
            <person name="Moolhuijzen P."/>
            <person name="Goolsby J.A."/>
            <person name="Tidwell J."/>
            <person name="Bellgard S.E."/>
            <person name="Bellgard M.I."/>
        </authorList>
    </citation>
    <scope>NUCLEOTIDE SEQUENCE</scope>
    <source>
        <tissue evidence="1">Shoot tissue taken approximately 20 cm above the soil surface</tissue>
    </source>
</reference>
<organism evidence="1">
    <name type="scientific">Arundo donax</name>
    <name type="common">Giant reed</name>
    <name type="synonym">Donax arundinaceus</name>
    <dbReference type="NCBI Taxonomy" id="35708"/>
    <lineage>
        <taxon>Eukaryota</taxon>
        <taxon>Viridiplantae</taxon>
        <taxon>Streptophyta</taxon>
        <taxon>Embryophyta</taxon>
        <taxon>Tracheophyta</taxon>
        <taxon>Spermatophyta</taxon>
        <taxon>Magnoliopsida</taxon>
        <taxon>Liliopsida</taxon>
        <taxon>Poales</taxon>
        <taxon>Poaceae</taxon>
        <taxon>PACMAD clade</taxon>
        <taxon>Arundinoideae</taxon>
        <taxon>Arundineae</taxon>
        <taxon>Arundo</taxon>
    </lineage>
</organism>
<dbReference type="AlphaFoldDB" id="A0A0A8Z168"/>
<sequence length="45" mass="4920">MRALIDKKKPYQSTFYIQAPGGLGPQAFTGDIHHSTDCLDDPADV</sequence>
<reference evidence="1" key="1">
    <citation type="submission" date="2014-09" db="EMBL/GenBank/DDBJ databases">
        <authorList>
            <person name="Magalhaes I.L.F."/>
            <person name="Oliveira U."/>
            <person name="Santos F.R."/>
            <person name="Vidigal T.H.D.A."/>
            <person name="Brescovit A.D."/>
            <person name="Santos A.J."/>
        </authorList>
    </citation>
    <scope>NUCLEOTIDE SEQUENCE</scope>
    <source>
        <tissue evidence="1">Shoot tissue taken approximately 20 cm above the soil surface</tissue>
    </source>
</reference>
<protein>
    <submittedName>
        <fullName evidence="1">Uncharacterized protein</fullName>
    </submittedName>
</protein>
<accession>A0A0A8Z168</accession>